<accession>A0A225UZY8</accession>
<keyword evidence="2" id="KW-1185">Reference proteome</keyword>
<name>A0A225UZY8_9STRA</name>
<dbReference type="AlphaFoldDB" id="A0A225UZY8"/>
<sequence>MKRTERTLDRTFGPRRPNSREVLTETIGASGKTTLIGSRDDSMVPLTVRRYVTFDAPLSKTMQVLQASPRARTPDPTLRRTFKLGSPSTLTGLVQNGLPQLAEPAIEAECVYAFVGECEWPVKSKVTCVISTENGLERSNTLGGEGIMGSSEDSVGVKTEGIISSVVQEAPILNKEVRLIPGERMGWWSAQKFDRRNSQRPENSNTPRYLSIVSARYAKTLGLRDIPNQDCSMDIQGISKEKATTIQQ</sequence>
<evidence type="ECO:0000313" key="2">
    <source>
        <dbReference type="Proteomes" id="UP000198211"/>
    </source>
</evidence>
<reference evidence="2" key="1">
    <citation type="submission" date="2017-03" db="EMBL/GenBank/DDBJ databases">
        <title>Phytopthora megakarya and P. palmivora, two closely related causual agents of cacao black pod achieved similar genome size and gene model numbers by different mechanisms.</title>
        <authorList>
            <person name="Ali S."/>
            <person name="Shao J."/>
            <person name="Larry D.J."/>
            <person name="Kronmiller B."/>
            <person name="Shen D."/>
            <person name="Strem M.D."/>
            <person name="Melnick R.L."/>
            <person name="Guiltinan M.J."/>
            <person name="Tyler B.M."/>
            <person name="Meinhardt L.W."/>
            <person name="Bailey B.A."/>
        </authorList>
    </citation>
    <scope>NUCLEOTIDE SEQUENCE [LARGE SCALE GENOMIC DNA]</scope>
    <source>
        <strain evidence="2">zdho120</strain>
    </source>
</reference>
<gene>
    <name evidence="1" type="ORF">PHMEG_00029957</name>
</gene>
<evidence type="ECO:0008006" key="3">
    <source>
        <dbReference type="Google" id="ProtNLM"/>
    </source>
</evidence>
<comment type="caution">
    <text evidence="1">The sequence shown here is derived from an EMBL/GenBank/DDBJ whole genome shotgun (WGS) entry which is preliminary data.</text>
</comment>
<proteinExistence type="predicted"/>
<dbReference type="EMBL" id="NBNE01008786">
    <property type="protein sequence ID" value="OWY99105.1"/>
    <property type="molecule type" value="Genomic_DNA"/>
</dbReference>
<protein>
    <recommendedName>
        <fullName evidence="3">Eukaryotic/viral aspartic protease</fullName>
    </recommendedName>
</protein>
<organism evidence="1 2">
    <name type="scientific">Phytophthora megakarya</name>
    <dbReference type="NCBI Taxonomy" id="4795"/>
    <lineage>
        <taxon>Eukaryota</taxon>
        <taxon>Sar</taxon>
        <taxon>Stramenopiles</taxon>
        <taxon>Oomycota</taxon>
        <taxon>Peronosporomycetes</taxon>
        <taxon>Peronosporales</taxon>
        <taxon>Peronosporaceae</taxon>
        <taxon>Phytophthora</taxon>
    </lineage>
</organism>
<evidence type="ECO:0000313" key="1">
    <source>
        <dbReference type="EMBL" id="OWY99105.1"/>
    </source>
</evidence>
<dbReference type="Proteomes" id="UP000198211">
    <property type="component" value="Unassembled WGS sequence"/>
</dbReference>